<dbReference type="RefSeq" id="WP_290138090.1">
    <property type="nucleotide sequence ID" value="NZ_CP101620.1"/>
</dbReference>
<organism evidence="1 2">
    <name type="scientific">Allocoprobacillus halotolerans</name>
    <dbReference type="NCBI Taxonomy" id="2944914"/>
    <lineage>
        <taxon>Bacteria</taxon>
        <taxon>Bacillati</taxon>
        <taxon>Bacillota</taxon>
        <taxon>Erysipelotrichia</taxon>
        <taxon>Erysipelotrichales</taxon>
        <taxon>Erysipelotrichaceae</taxon>
        <taxon>Allocoprobacillus</taxon>
    </lineage>
</organism>
<name>A0ABY5I226_9FIRM</name>
<gene>
    <name evidence="1" type="ORF">NMU03_10060</name>
</gene>
<accession>A0ABY5I226</accession>
<dbReference type="EMBL" id="CP101620">
    <property type="protein sequence ID" value="UTY38040.1"/>
    <property type="molecule type" value="Genomic_DNA"/>
</dbReference>
<evidence type="ECO:0000313" key="2">
    <source>
        <dbReference type="Proteomes" id="UP001060112"/>
    </source>
</evidence>
<keyword evidence="2" id="KW-1185">Reference proteome</keyword>
<dbReference type="Proteomes" id="UP001060112">
    <property type="component" value="Chromosome"/>
</dbReference>
<proteinExistence type="predicted"/>
<reference evidence="1" key="1">
    <citation type="submission" date="2022-07" db="EMBL/GenBank/DDBJ databases">
        <title>Faecal culturing of patients with breast cancer.</title>
        <authorList>
            <person name="Teng N.M.Y."/>
            <person name="Kiu R."/>
            <person name="Evans R."/>
            <person name="Baker D.J."/>
            <person name="Zenner C."/>
            <person name="Robinson S.D."/>
            <person name="Hall L.J."/>
        </authorList>
    </citation>
    <scope>NUCLEOTIDE SEQUENCE</scope>
    <source>
        <strain evidence="1">LH1062</strain>
    </source>
</reference>
<sequence>MVEKYPRNRLEINELAILKHMIYLYIGGRIKNLLKDESKQKDISKKLDKGALKNINNC</sequence>
<protein>
    <submittedName>
        <fullName evidence="1">Uncharacterized protein</fullName>
    </submittedName>
</protein>
<evidence type="ECO:0000313" key="1">
    <source>
        <dbReference type="EMBL" id="UTY38040.1"/>
    </source>
</evidence>